<accession>A0A4V2NHZ8</accession>
<dbReference type="EMBL" id="PSZO01000020">
    <property type="protein sequence ID" value="TCG10838.1"/>
    <property type="molecule type" value="Genomic_DNA"/>
</dbReference>
<evidence type="ECO:0000256" key="1">
    <source>
        <dbReference type="SAM" id="SignalP"/>
    </source>
</evidence>
<dbReference type="NCBIfam" id="NF045726">
    <property type="entry name" value="XXplasma_LP"/>
    <property type="match status" value="1"/>
</dbReference>
<organism evidence="2 3">
    <name type="scientific">Mycoplasma marinum</name>
    <dbReference type="NCBI Taxonomy" id="1937190"/>
    <lineage>
        <taxon>Bacteria</taxon>
        <taxon>Bacillati</taxon>
        <taxon>Mycoplasmatota</taxon>
        <taxon>Mollicutes</taxon>
        <taxon>Mycoplasmataceae</taxon>
        <taxon>Mycoplasma</taxon>
    </lineage>
</organism>
<protein>
    <recommendedName>
        <fullName evidence="4">Lipoprotein</fullName>
    </recommendedName>
</protein>
<dbReference type="InterPro" id="IPR054816">
    <property type="entry name" value="Lipoprotein_mollicutes-type_CS"/>
</dbReference>
<evidence type="ECO:0000313" key="3">
    <source>
        <dbReference type="Proteomes" id="UP000294192"/>
    </source>
</evidence>
<reference evidence="2 3" key="1">
    <citation type="submission" date="2018-02" db="EMBL/GenBank/DDBJ databases">
        <title>Mycoplasma marinum and Mycoplasma todarodis sp. nov., moderately halophilic and psychrotolerant mycoplasmas isolated from cephalopods.</title>
        <authorList>
            <person name="Viver T."/>
        </authorList>
    </citation>
    <scope>NUCLEOTIDE SEQUENCE [LARGE SCALE GENOMIC DNA]</scope>
    <source>
        <strain evidence="2 3">PE</strain>
    </source>
</reference>
<keyword evidence="3" id="KW-1185">Reference proteome</keyword>
<dbReference type="RefSeq" id="WP_131599449.1">
    <property type="nucleotide sequence ID" value="NZ_CBDBYK010000009.1"/>
</dbReference>
<proteinExistence type="predicted"/>
<sequence length="300" mass="34237">MKIKKITIGSLAALATIAIPVATVASCGNEEYKKVTLTKKSDLSKVIDMKAMQNHGFNFMNSIEEKTNIQQEKEKVLNHKFVDTLVSEISSVDLTKFHKVIYLDLNWIGDNLDKLGDYFWSEMSKIKVDRKKHEIDDWDGRKTYGSSGIMLNIANTKLGKRMAKEYFINAMDSLDVTYMETWKTNNPAIIAGKELTDLVLKVKSAKSIAVVNLSQTQFMNIYQIKDVGVEIKEETAPPIAHEINGKRYHSTGTWISKKLWEELFGFSTPITLDEADLREMDYNNKHPNYENWVNSHNTSN</sequence>
<dbReference type="PROSITE" id="PS51257">
    <property type="entry name" value="PROKAR_LIPOPROTEIN"/>
    <property type="match status" value="1"/>
</dbReference>
<comment type="caution">
    <text evidence="2">The sequence shown here is derived from an EMBL/GenBank/DDBJ whole genome shotgun (WGS) entry which is preliminary data.</text>
</comment>
<dbReference type="AlphaFoldDB" id="A0A4V2NHZ8"/>
<dbReference type="Proteomes" id="UP000294192">
    <property type="component" value="Unassembled WGS sequence"/>
</dbReference>
<name>A0A4V2NHZ8_9MOLU</name>
<evidence type="ECO:0008006" key="4">
    <source>
        <dbReference type="Google" id="ProtNLM"/>
    </source>
</evidence>
<feature type="signal peptide" evidence="1">
    <location>
        <begin position="1"/>
        <end position="25"/>
    </location>
</feature>
<feature type="chain" id="PRO_5020315835" description="Lipoprotein" evidence="1">
    <location>
        <begin position="26"/>
        <end position="300"/>
    </location>
</feature>
<gene>
    <name evidence="2" type="ORF">C4B24_03860</name>
</gene>
<evidence type="ECO:0000313" key="2">
    <source>
        <dbReference type="EMBL" id="TCG10838.1"/>
    </source>
</evidence>
<keyword evidence="1" id="KW-0732">Signal</keyword>
<dbReference type="OrthoDB" id="403059at2"/>